<dbReference type="Gene3D" id="1.10.357.10">
    <property type="entry name" value="Tetracycline Repressor, domain 2"/>
    <property type="match status" value="1"/>
</dbReference>
<dbReference type="Proteomes" id="UP000233766">
    <property type="component" value="Unassembled WGS sequence"/>
</dbReference>
<dbReference type="Pfam" id="PF00440">
    <property type="entry name" value="TetR_N"/>
    <property type="match status" value="1"/>
</dbReference>
<evidence type="ECO:0000256" key="1">
    <source>
        <dbReference type="ARBA" id="ARBA00023125"/>
    </source>
</evidence>
<feature type="compositionally biased region" description="Basic and acidic residues" evidence="3">
    <location>
        <begin position="1"/>
        <end position="11"/>
    </location>
</feature>
<comment type="caution">
    <text evidence="5">The sequence shown here is derived from an EMBL/GenBank/DDBJ whole genome shotgun (WGS) entry which is preliminary data.</text>
</comment>
<dbReference type="GO" id="GO:0000976">
    <property type="term" value="F:transcription cis-regulatory region binding"/>
    <property type="evidence" value="ECO:0007669"/>
    <property type="project" value="TreeGrafter"/>
</dbReference>
<dbReference type="PANTHER" id="PTHR30055">
    <property type="entry name" value="HTH-TYPE TRANSCRIPTIONAL REGULATOR RUTR"/>
    <property type="match status" value="1"/>
</dbReference>
<dbReference type="InterPro" id="IPR001647">
    <property type="entry name" value="HTH_TetR"/>
</dbReference>
<sequence length="252" mass="27726">MSHWPRERPAGYRDGPSPQPRDGSRTRRRTAISPLDTDTADAPRRRRLEPDERRAQILACAIDMFGERPYAAVSTAELAQRAGVARGLINHYFGNKRDLYLAVVRRMVTLPRQDKVSIPDGTPGERVDAIVGWLLDTIAEHGTTWVKVTSHEGVGDDPEVQQILDQADDAAAERMLVMIGRADLADSAPLRALVLAYAGLVKVAGREWITRATLTRAQVHQLLADTLLTMITVTIPSVLLSEPAPAVETGER</sequence>
<dbReference type="PRINTS" id="PR00455">
    <property type="entry name" value="HTHTETR"/>
</dbReference>
<dbReference type="GO" id="GO:0003700">
    <property type="term" value="F:DNA-binding transcription factor activity"/>
    <property type="evidence" value="ECO:0007669"/>
    <property type="project" value="TreeGrafter"/>
</dbReference>
<evidence type="ECO:0000313" key="5">
    <source>
        <dbReference type="EMBL" id="PKV98107.1"/>
    </source>
</evidence>
<dbReference type="InterPro" id="IPR050109">
    <property type="entry name" value="HTH-type_TetR-like_transc_reg"/>
</dbReference>
<dbReference type="PANTHER" id="PTHR30055:SF174">
    <property type="entry name" value="TRANSCRIPTIONAL REGULATORY PROTEIN (PROBABLY TETR-FAMILY)-RELATED"/>
    <property type="match status" value="1"/>
</dbReference>
<feature type="region of interest" description="Disordered" evidence="3">
    <location>
        <begin position="1"/>
        <end position="50"/>
    </location>
</feature>
<organism evidence="5 6">
    <name type="scientific">Nocardia fluminea</name>
    <dbReference type="NCBI Taxonomy" id="134984"/>
    <lineage>
        <taxon>Bacteria</taxon>
        <taxon>Bacillati</taxon>
        <taxon>Actinomycetota</taxon>
        <taxon>Actinomycetes</taxon>
        <taxon>Mycobacteriales</taxon>
        <taxon>Nocardiaceae</taxon>
        <taxon>Nocardia</taxon>
    </lineage>
</organism>
<evidence type="ECO:0000313" key="6">
    <source>
        <dbReference type="Proteomes" id="UP000233766"/>
    </source>
</evidence>
<evidence type="ECO:0000259" key="4">
    <source>
        <dbReference type="PROSITE" id="PS50977"/>
    </source>
</evidence>
<name>A0A2N3WW58_9NOCA</name>
<proteinExistence type="predicted"/>
<dbReference type="AlphaFoldDB" id="A0A2N3WW58"/>
<dbReference type="EMBL" id="PJMW01000001">
    <property type="protein sequence ID" value="PKV98107.1"/>
    <property type="molecule type" value="Genomic_DNA"/>
</dbReference>
<keyword evidence="6" id="KW-1185">Reference proteome</keyword>
<evidence type="ECO:0000256" key="3">
    <source>
        <dbReference type="SAM" id="MobiDB-lite"/>
    </source>
</evidence>
<evidence type="ECO:0000256" key="2">
    <source>
        <dbReference type="PROSITE-ProRule" id="PRU00335"/>
    </source>
</evidence>
<protein>
    <submittedName>
        <fullName evidence="5">TetR family transcriptional regulator</fullName>
    </submittedName>
</protein>
<dbReference type="SUPFAM" id="SSF46689">
    <property type="entry name" value="Homeodomain-like"/>
    <property type="match status" value="1"/>
</dbReference>
<dbReference type="PROSITE" id="PS50977">
    <property type="entry name" value="HTH_TETR_2"/>
    <property type="match status" value="1"/>
</dbReference>
<accession>A0A2N3WW58</accession>
<feature type="domain" description="HTH tetR-type" evidence="4">
    <location>
        <begin position="51"/>
        <end position="111"/>
    </location>
</feature>
<feature type="DNA-binding region" description="H-T-H motif" evidence="2">
    <location>
        <begin position="74"/>
        <end position="93"/>
    </location>
</feature>
<keyword evidence="1 2" id="KW-0238">DNA-binding</keyword>
<gene>
    <name evidence="5" type="ORF">ATK86_0115</name>
</gene>
<dbReference type="InterPro" id="IPR009057">
    <property type="entry name" value="Homeodomain-like_sf"/>
</dbReference>
<reference evidence="5 6" key="1">
    <citation type="submission" date="2017-12" db="EMBL/GenBank/DDBJ databases">
        <title>Sequencing the genomes of 1000 Actinobacteria strains.</title>
        <authorList>
            <person name="Klenk H.-P."/>
        </authorList>
    </citation>
    <scope>NUCLEOTIDE SEQUENCE [LARGE SCALE GENOMIC DNA]</scope>
    <source>
        <strain evidence="5 6">DSM 44489</strain>
    </source>
</reference>